<dbReference type="EMBL" id="HBIS01005247">
    <property type="protein sequence ID" value="CAE0610904.1"/>
    <property type="molecule type" value="Transcribed_RNA"/>
</dbReference>
<evidence type="ECO:0000256" key="2">
    <source>
        <dbReference type="ARBA" id="ARBA00022670"/>
    </source>
</evidence>
<dbReference type="SUPFAM" id="SSF63411">
    <property type="entry name" value="LuxS/MPP-like metallohydrolase"/>
    <property type="match status" value="3"/>
</dbReference>
<dbReference type="GO" id="GO:0006508">
    <property type="term" value="P:proteolysis"/>
    <property type="evidence" value="ECO:0007669"/>
    <property type="project" value="UniProtKB-KW"/>
</dbReference>
<evidence type="ECO:0000256" key="1">
    <source>
        <dbReference type="ARBA" id="ARBA00007261"/>
    </source>
</evidence>
<proteinExistence type="inferred from homology"/>
<reference evidence="12" key="1">
    <citation type="submission" date="2021-01" db="EMBL/GenBank/DDBJ databases">
        <authorList>
            <person name="Corre E."/>
            <person name="Pelletier E."/>
            <person name="Niang G."/>
            <person name="Scheremetjew M."/>
            <person name="Finn R."/>
            <person name="Kale V."/>
            <person name="Holt S."/>
            <person name="Cochrane G."/>
            <person name="Meng A."/>
            <person name="Brown T."/>
            <person name="Cohen L."/>
        </authorList>
    </citation>
    <scope>NUCLEOTIDE SEQUENCE</scope>
    <source>
        <strain evidence="12">CCMP1897</strain>
    </source>
</reference>
<dbReference type="InterPro" id="IPR001431">
    <property type="entry name" value="Pept_M16_Zn_BS"/>
</dbReference>
<evidence type="ECO:0008006" key="13">
    <source>
        <dbReference type="Google" id="ProtNLM"/>
    </source>
</evidence>
<evidence type="ECO:0000256" key="5">
    <source>
        <dbReference type="ARBA" id="ARBA00022833"/>
    </source>
</evidence>
<keyword evidence="6" id="KW-0482">Metalloprotease</keyword>
<dbReference type="InterPro" id="IPR007863">
    <property type="entry name" value="Peptidase_M16_C"/>
</dbReference>
<feature type="domain" description="Peptidase M16 C-terminal" evidence="10">
    <location>
        <begin position="205"/>
        <end position="388"/>
    </location>
</feature>
<evidence type="ECO:0000256" key="6">
    <source>
        <dbReference type="ARBA" id="ARBA00023049"/>
    </source>
</evidence>
<dbReference type="Pfam" id="PF05193">
    <property type="entry name" value="Peptidase_M16_C"/>
    <property type="match status" value="2"/>
</dbReference>
<evidence type="ECO:0000259" key="10">
    <source>
        <dbReference type="Pfam" id="PF05193"/>
    </source>
</evidence>
<name>A0A6U9RW82_9CHLO</name>
<dbReference type="InterPro" id="IPR050626">
    <property type="entry name" value="Peptidase_M16"/>
</dbReference>
<dbReference type="AlphaFoldDB" id="A0A6U9RW82"/>
<keyword evidence="8" id="KW-0472">Membrane</keyword>
<keyword evidence="8" id="KW-1133">Transmembrane helix</keyword>
<keyword evidence="4" id="KW-0378">Hydrolase</keyword>
<organism evidence="12">
    <name type="scientific">Picocystis salinarum</name>
    <dbReference type="NCBI Taxonomy" id="88271"/>
    <lineage>
        <taxon>Eukaryota</taxon>
        <taxon>Viridiplantae</taxon>
        <taxon>Chlorophyta</taxon>
        <taxon>Picocystophyceae</taxon>
        <taxon>Picocystales</taxon>
        <taxon>Picocystaceae</taxon>
        <taxon>Picocystis</taxon>
    </lineage>
</organism>
<dbReference type="PANTHER" id="PTHR43690:SF34">
    <property type="entry name" value="ZINC PROTEASE PQQL-LIKE"/>
    <property type="match status" value="1"/>
</dbReference>
<dbReference type="PANTHER" id="PTHR43690">
    <property type="entry name" value="NARDILYSIN"/>
    <property type="match status" value="1"/>
</dbReference>
<keyword evidence="5" id="KW-0862">Zinc</keyword>
<dbReference type="InterPro" id="IPR011249">
    <property type="entry name" value="Metalloenz_LuxS/M16"/>
</dbReference>
<evidence type="ECO:0000256" key="8">
    <source>
        <dbReference type="SAM" id="Phobius"/>
    </source>
</evidence>
<dbReference type="GO" id="GO:0046872">
    <property type="term" value="F:metal ion binding"/>
    <property type="evidence" value="ECO:0007669"/>
    <property type="project" value="UniProtKB-KW"/>
</dbReference>
<dbReference type="Gene3D" id="3.30.830.10">
    <property type="entry name" value="Metalloenzyme, LuxS/M16 peptidase-like"/>
    <property type="match status" value="4"/>
</dbReference>
<accession>A0A6U9RW82</accession>
<dbReference type="InterPro" id="IPR011765">
    <property type="entry name" value="Pept_M16_N"/>
</dbReference>
<sequence>MAKLAFRELPDAPWEEETAERALPLDAGDGTEARRGITGAGTAYYVRHNRKPKARAALSLVVGVGSAVEEEDERGVAHIVEHLAFSATEKFSNHDLVKFLESIGAEFGACQNAYTSADETCYELLVPIDQDGLLEEGIKVLSEFAKNIRCSAEDVEKERGAVLEEWRQGRDASGRIAEAHWKLVLEGTRYADRLPIGLEKIIRNVDADTVRRFYQKWYRPQNMAIVAVGDFENLDRVIQLIEDNFDSFPKLSGDPLPVPNFGFLPHLEPRYKAFVDKETTTSRVYVNFSYPCMPLKSAKDFRELLKVELFEHVLNSRFFKISRGRNPPFYTASASTDRPVKPIDNFVVAAACPEGQVLVALERLLVELARLRIYGISERELKLAKSKLLAEAESTFIEREQSHSEDVRDEYKRHFLNQEFVVAPEYEARLVKTLLKTIALEEVASLSQNFHVTDSCVVKSIEHRKLVDEQKLGSVVQQAKTMEEMGHIEAWEEEDIPESLISPLPRPGSIAQRKEHPKLGVVEFILSNGMHVMLKKTDYLDDQVLVSGFAWGALSNVAEEDFRNASVGRDLALELGVFGLKPSVLSEIVADKRVDVSVGVGAYRRSFGGDQSPEDLEVAVQLIHLLFMTEVRPAEEELIAVKQLIRESIVSRLRDPMQVFSNRVNELNYDSYYFRPLTLEEFSRIDTRKACKYFSSFFASPADFIVAMVGNVAEEAVVPLLENYLASIPGGAPPQQSRPENLKPLDFSFPQKSVREDMTLPMIEPCGVVQITFPCRVQKRLATLLGLMCKVIETRLTRLLRFTHGHVYNVSVSNFFGADLPVHRDDVVGDVAISFSCDPNLAKSLPDMVLEELLRLQKEGVEPDEVATVLEIEKRVREEMMQENSFWLEQVLYCCRSKEYRSKGGLDEAHIRKEAERTAVLEACKEDPCGEMSWALNTLLPKPPQSHCTILTLRPREGVLAKVHGMFLSTVNKLDWVRSGGEDSVPTAYWGGVALGIAVAAVAASVWAYRKR</sequence>
<evidence type="ECO:0000313" key="11">
    <source>
        <dbReference type="EMBL" id="CAE0610903.1"/>
    </source>
</evidence>
<dbReference type="PROSITE" id="PS00143">
    <property type="entry name" value="INSULINASE"/>
    <property type="match status" value="1"/>
</dbReference>
<evidence type="ECO:0000256" key="3">
    <source>
        <dbReference type="ARBA" id="ARBA00022723"/>
    </source>
</evidence>
<protein>
    <recommendedName>
        <fullName evidence="13">Peptidase M16 N-terminal domain-containing protein</fullName>
    </recommendedName>
</protein>
<dbReference type="EMBL" id="HBIS01005246">
    <property type="protein sequence ID" value="CAE0610903.1"/>
    <property type="molecule type" value="Transcribed_RNA"/>
</dbReference>
<feature type="transmembrane region" description="Helical" evidence="8">
    <location>
        <begin position="988"/>
        <end position="1009"/>
    </location>
</feature>
<keyword evidence="2" id="KW-0645">Protease</keyword>
<gene>
    <name evidence="11" type="ORF">PSAL00342_LOCUS4738</name>
    <name evidence="12" type="ORF">PSAL00342_LOCUS4739</name>
</gene>
<keyword evidence="3" id="KW-0479">Metal-binding</keyword>
<dbReference type="Pfam" id="PF00675">
    <property type="entry name" value="Peptidase_M16"/>
    <property type="match status" value="1"/>
</dbReference>
<evidence type="ECO:0000313" key="12">
    <source>
        <dbReference type="EMBL" id="CAE0610904.1"/>
    </source>
</evidence>
<feature type="domain" description="Peptidase M16 C-terminal" evidence="10">
    <location>
        <begin position="693"/>
        <end position="869"/>
    </location>
</feature>
<comment type="similarity">
    <text evidence="1 7">Belongs to the peptidase M16 family.</text>
</comment>
<dbReference type="GO" id="GO:0004222">
    <property type="term" value="F:metalloendopeptidase activity"/>
    <property type="evidence" value="ECO:0007669"/>
    <property type="project" value="InterPro"/>
</dbReference>
<evidence type="ECO:0000256" key="7">
    <source>
        <dbReference type="RuleBase" id="RU004447"/>
    </source>
</evidence>
<evidence type="ECO:0000256" key="4">
    <source>
        <dbReference type="ARBA" id="ARBA00022801"/>
    </source>
</evidence>
<feature type="domain" description="Peptidase M16 N-terminal" evidence="9">
    <location>
        <begin position="48"/>
        <end position="167"/>
    </location>
</feature>
<evidence type="ECO:0000259" key="9">
    <source>
        <dbReference type="Pfam" id="PF00675"/>
    </source>
</evidence>
<keyword evidence="8" id="KW-0812">Transmembrane</keyword>